<reference evidence="1 2" key="1">
    <citation type="journal article" date="2021" name="Front. Genet.">
        <title>Chromosome-Level Genome Assembly Reveals Significant Gene Expansion in the Toll and IMD Signaling Pathways of Dendrolimus kikuchii.</title>
        <authorList>
            <person name="Zhou J."/>
            <person name="Wu P."/>
            <person name="Xiong Z."/>
            <person name="Liu N."/>
            <person name="Zhao N."/>
            <person name="Ji M."/>
            <person name="Qiu Y."/>
            <person name="Yang B."/>
        </authorList>
    </citation>
    <scope>NUCLEOTIDE SEQUENCE [LARGE SCALE GENOMIC DNA]</scope>
    <source>
        <strain evidence="1">Ann1</strain>
    </source>
</reference>
<gene>
    <name evidence="1" type="ORF">K1T71_000446</name>
</gene>
<accession>A0ACC1DJ75</accession>
<dbReference type="EMBL" id="CM034387">
    <property type="protein sequence ID" value="KAJ0184023.1"/>
    <property type="molecule type" value="Genomic_DNA"/>
</dbReference>
<proteinExistence type="predicted"/>
<dbReference type="Proteomes" id="UP000824533">
    <property type="component" value="Linkage Group LG01"/>
</dbReference>
<comment type="caution">
    <text evidence="1">The sequence shown here is derived from an EMBL/GenBank/DDBJ whole genome shotgun (WGS) entry which is preliminary data.</text>
</comment>
<evidence type="ECO:0000313" key="1">
    <source>
        <dbReference type="EMBL" id="KAJ0184023.1"/>
    </source>
</evidence>
<evidence type="ECO:0000313" key="2">
    <source>
        <dbReference type="Proteomes" id="UP000824533"/>
    </source>
</evidence>
<organism evidence="1 2">
    <name type="scientific">Dendrolimus kikuchii</name>
    <dbReference type="NCBI Taxonomy" id="765133"/>
    <lineage>
        <taxon>Eukaryota</taxon>
        <taxon>Metazoa</taxon>
        <taxon>Ecdysozoa</taxon>
        <taxon>Arthropoda</taxon>
        <taxon>Hexapoda</taxon>
        <taxon>Insecta</taxon>
        <taxon>Pterygota</taxon>
        <taxon>Neoptera</taxon>
        <taxon>Endopterygota</taxon>
        <taxon>Lepidoptera</taxon>
        <taxon>Glossata</taxon>
        <taxon>Ditrysia</taxon>
        <taxon>Bombycoidea</taxon>
        <taxon>Lasiocampidae</taxon>
        <taxon>Dendrolimus</taxon>
    </lineage>
</organism>
<sequence length="1232" mass="139073">MALRFKLWHTHTKSKHGLYMVVLRAVRGRDARLPCGQGKVFLDGPDAYVLWLKNDREFLYRFPNEDSEKGAVTFDRIFGTSCSGGSCHDETSLLIKRVGERDEGVYRCRVHYQASPSLDYVIELRLVESPGSPKIYNENCDEISRGYVGPLSLGSNLTLICEVDDNQPDTLVYWRRNGVLIERAHTAQPGLLRAEVHVQNTTRSELDAHYECLAQNADVTDPLSASLVELHDGNYTVSSLTLAPSLRNSKHELICRAHNSHLPNGVFEDRVMLTVGYRPMCLTTKEETIGAMPQEAETVSCIVEASPEPFQFSWTFANSRTLYTSVKKVLGEDNRYSSTLTWLPRNGDLGILHCRATNSFGEQKRPCSFAISSGGPPSPPECMVLRSFGTSWRVQCKKAWSGGRPQTIHLELMDANGALLNNMSDPAGDFNLSYIDEDLNMTAVVYASSVRGRSESKIMHLQTMKPLTASVSDRGSSNSTALWVEAAGGMLAVIAVVVVTVVCFKASKSGGAAEHNPDLVPRSDGSFHREPDFEREERLLGTTNITVNQLATCQNQYTTSPVPSCRVVVGCGPHQAQSSCPATQHSYYCTNKLRMSDYATIKEQCLQKRVLWEDPDFPPVMSSIFYHQVPPFRFEWKRPKELHRDPIFMSKSGNFGVVPGCLGDNWLVTCLGVLFTFKGLFFRAVPKEQALGNEDEYAGIFRFNLWYNGQWSEVLIDDRLPTLNGRLTFLHSNNPREFWPSLFEKAYAKVLGSYEAIKYGNICDGLADMTGGLAEQSVIDEEAPEFLEALLLPKTIIIAKCHPPSEFNLALTGLERGVHYRICEMKDVHTSRGLIRLVKLKKPAPNAISRIVINLRDWMYITNNLDTVNCAWILYTDFCTIFPAIDYLHLDEKSSGYEDWPESKLPWLEKSYQGSWKRGVSAGGCKNELITGYFHTNPQILINIEEEKNIIIVCLYQHQVTDPYAIGYSIYHANDLDTNIATKEFFSSRRSFYNSEFSNARRLICRLCLRAGSYLIVPSTFEPNCELNFTLRVFSVYPISMKVLDEPLTMVEDFIKPAPIGSESNNFTYYEGVFLHLADECKSVNVFGLQECLETCLPNDHIKSCCALDTCRQIILSMDKKGNGSIAINEFRDFLFNLREWQTVFNGNSKERMGVLKADRLRETLKDLGFTVPSHILSIIALRFMKKDGLYRFGDFVSVILYLYRICVVYYTNKPHMTAEELDTWLSNALKC</sequence>
<name>A0ACC1DJ75_9NEOP</name>
<protein>
    <submittedName>
        <fullName evidence="1">Uncharacterized protein</fullName>
    </submittedName>
</protein>
<keyword evidence="2" id="KW-1185">Reference proteome</keyword>